<accession>A0A365QVN1</accession>
<evidence type="ECO:0000256" key="1">
    <source>
        <dbReference type="SAM" id="MobiDB-lite"/>
    </source>
</evidence>
<dbReference type="AlphaFoldDB" id="A0A365QVN1"/>
<evidence type="ECO:0008006" key="4">
    <source>
        <dbReference type="Google" id="ProtNLM"/>
    </source>
</evidence>
<sequence>MPDTKGAKVTPLGPGVVGRAVQALRYVVTGRAPVANATTPQAADTAGTAHPVKTTIAGVGPENFMGPLNPVQPVAQDAVWGRRYDYPVGYNQRFTPRGDELVDFATLRMLADTWDLLRIVIETRKDQLDQLDWKIRYRDQNKPQDARCQQLTEFFMYPDRINTWSDWVRMIIEDLFVIDAPCVLPRFTRGGDLYALEIMDGALIKPLYDAQARIPMSPDPAYQQIIKGLPAVEYTFDELIYKPRNRRSWKAYGYSPVEQIIVTINTGIRRNLATLQYYTEGSLPDSIIGLPDTWNSEQIRQFQEYWDELLSGNTAERRKTRFMPGGGHYVQTREPGLTDEFDEWLARVVCYAFSVEPTPFIKQQNRATAQTAREQSIAEGQAALKKWLKLLIDGVITRYMKAPDLEFVWNDNYAVDPLQQAQIDQIYLMNQVMVPNEVRENLGLEPLDTDESDQVLPRPNGPEGLKPDEDDGGGRAPRKNDDFDNATEKVAKASRGEKKKAA</sequence>
<name>A0A365QVN1_9BURK</name>
<evidence type="ECO:0000313" key="3">
    <source>
        <dbReference type="Proteomes" id="UP000252458"/>
    </source>
</evidence>
<feature type="region of interest" description="Disordered" evidence="1">
    <location>
        <begin position="445"/>
        <end position="502"/>
    </location>
</feature>
<dbReference type="Proteomes" id="UP000252458">
    <property type="component" value="Unassembled WGS sequence"/>
</dbReference>
<feature type="compositionally biased region" description="Basic and acidic residues" evidence="1">
    <location>
        <begin position="478"/>
        <end position="502"/>
    </location>
</feature>
<comment type="caution">
    <text evidence="2">The sequence shown here is derived from an EMBL/GenBank/DDBJ whole genome shotgun (WGS) entry which is preliminary data.</text>
</comment>
<evidence type="ECO:0000313" key="2">
    <source>
        <dbReference type="EMBL" id="RBB38900.1"/>
    </source>
</evidence>
<reference evidence="2 3" key="1">
    <citation type="submission" date="2018-06" db="EMBL/GenBank/DDBJ databases">
        <title>Draft genome sequence of Burkholderia reimsis strain BE51 isolated from a French agricultural soil.</title>
        <authorList>
            <person name="Esmaeel Q."/>
        </authorList>
    </citation>
    <scope>NUCLEOTIDE SEQUENCE [LARGE SCALE GENOMIC DNA]</scope>
    <source>
        <strain evidence="2 3">BE51</strain>
    </source>
</reference>
<keyword evidence="3" id="KW-1185">Reference proteome</keyword>
<gene>
    <name evidence="2" type="ORF">DPV79_16100</name>
</gene>
<protein>
    <recommendedName>
        <fullName evidence="4">Phage portal protein</fullName>
    </recommendedName>
</protein>
<dbReference type="RefSeq" id="WP_113045888.1">
    <property type="nucleotide sequence ID" value="NZ_QMFZ01000012.1"/>
</dbReference>
<dbReference type="InterPro" id="IPR006944">
    <property type="entry name" value="Phage/GTA_portal"/>
</dbReference>
<dbReference type="EMBL" id="QMFZ01000012">
    <property type="protein sequence ID" value="RBB38900.1"/>
    <property type="molecule type" value="Genomic_DNA"/>
</dbReference>
<proteinExistence type="predicted"/>
<organism evidence="2 3">
    <name type="scientific">Burkholderia reimsis</name>
    <dbReference type="NCBI Taxonomy" id="2234132"/>
    <lineage>
        <taxon>Bacteria</taxon>
        <taxon>Pseudomonadati</taxon>
        <taxon>Pseudomonadota</taxon>
        <taxon>Betaproteobacteria</taxon>
        <taxon>Burkholderiales</taxon>
        <taxon>Burkholderiaceae</taxon>
        <taxon>Burkholderia</taxon>
    </lineage>
</organism>
<dbReference type="Pfam" id="PF04860">
    <property type="entry name" value="Phage_portal"/>
    <property type="match status" value="1"/>
</dbReference>